<keyword evidence="3" id="KW-1185">Reference proteome</keyword>
<dbReference type="Proteomes" id="UP001500131">
    <property type="component" value="Unassembled WGS sequence"/>
</dbReference>
<reference evidence="2 3" key="1">
    <citation type="submission" date="2024-02" db="EMBL/GenBank/DDBJ databases">
        <title>FIRST GENOME SEQUENCES OF Leishmania (Viannia) shawi, Leishmania (Viannia) lindenbergi AND Leishmania (Viannia) utingensis.</title>
        <authorList>
            <person name="Resadore F."/>
            <person name="Custodio M.G.F."/>
            <person name="Boite M.C."/>
            <person name="Cupolillo E."/>
            <person name="Ferreira G.E.M."/>
        </authorList>
    </citation>
    <scope>NUCLEOTIDE SEQUENCE [LARGE SCALE GENOMIC DNA]</scope>
    <source>
        <strain evidence="2 3">MHOM/BR/1966/M15733</strain>
    </source>
</reference>
<feature type="region of interest" description="Disordered" evidence="1">
    <location>
        <begin position="835"/>
        <end position="864"/>
    </location>
</feature>
<dbReference type="PANTHER" id="PTHR12897">
    <property type="entry name" value="COLON CANCER-ASSOCIATED PROTEIN MIC1"/>
    <property type="match status" value="1"/>
</dbReference>
<dbReference type="GO" id="GO:0035658">
    <property type="term" value="C:Mon1-Ccz1 complex"/>
    <property type="evidence" value="ECO:0007669"/>
    <property type="project" value="InterPro"/>
</dbReference>
<feature type="compositionally biased region" description="Low complexity" evidence="1">
    <location>
        <begin position="116"/>
        <end position="126"/>
    </location>
</feature>
<dbReference type="GO" id="GO:0031902">
    <property type="term" value="C:late endosome membrane"/>
    <property type="evidence" value="ECO:0007669"/>
    <property type="project" value="TreeGrafter"/>
</dbReference>
<name>A0AAW3APE4_9TRYP</name>
<dbReference type="EMBL" id="JBAMZK010000018">
    <property type="protein sequence ID" value="KAL0508465.1"/>
    <property type="molecule type" value="Genomic_DNA"/>
</dbReference>
<feature type="compositionally biased region" description="Polar residues" evidence="1">
    <location>
        <begin position="607"/>
        <end position="620"/>
    </location>
</feature>
<comment type="caution">
    <text evidence="2">The sequence shown here is derived from an EMBL/GenBank/DDBJ whole genome shotgun (WGS) entry which is preliminary data.</text>
</comment>
<evidence type="ECO:0000313" key="3">
    <source>
        <dbReference type="Proteomes" id="UP001500131"/>
    </source>
</evidence>
<protein>
    <submittedName>
        <fullName evidence="2">Uncharacterized protein</fullName>
    </submittedName>
</protein>
<dbReference type="GO" id="GO:0005765">
    <property type="term" value="C:lysosomal membrane"/>
    <property type="evidence" value="ECO:0007669"/>
    <property type="project" value="TreeGrafter"/>
</dbReference>
<organism evidence="2 3">
    <name type="scientific">Leishmania lindenbergi</name>
    <dbReference type="NCBI Taxonomy" id="651832"/>
    <lineage>
        <taxon>Eukaryota</taxon>
        <taxon>Discoba</taxon>
        <taxon>Euglenozoa</taxon>
        <taxon>Kinetoplastea</taxon>
        <taxon>Metakinetoplastina</taxon>
        <taxon>Trypanosomatida</taxon>
        <taxon>Trypanosomatidae</taxon>
        <taxon>Leishmaniinae</taxon>
        <taxon>Leishmania</taxon>
    </lineage>
</organism>
<gene>
    <name evidence="2" type="ORF">Q4I31_002613</name>
</gene>
<feature type="region of interest" description="Disordered" evidence="1">
    <location>
        <begin position="93"/>
        <end position="162"/>
    </location>
</feature>
<proteinExistence type="predicted"/>
<evidence type="ECO:0000256" key="1">
    <source>
        <dbReference type="SAM" id="MobiDB-lite"/>
    </source>
</evidence>
<dbReference type="InterPro" id="IPR040371">
    <property type="entry name" value="RMC1"/>
</dbReference>
<sequence>MSAEHSHADGDVDAPSFIYLGEPLPSSVMQLGLSLNDSLLTSTAEVTPAAASLSFRVRAMHLDDVAEDVILVCEDSITLCVPLTWSGAAAATPSDLERYSRPERSTTAATTHDNATRPAHTAASTTRTHHRSCSPHAHGELSCLPSRPSPSAPPASQSSIPTSSGAAAAACLRMANPLQVWAPPLSPSCCTTASTSGLCLPRRLPMPHAELRRSASVLMAVPLPPPAVLSSSASSTSRDGASELISGSVPVSGHDARVTPPPVMAVYIMECPVLPEGVDYIEASSIPLARPLARIVCAPNTLRFREAWYPIQFFCWCDSAADAATSTTAASPPYVDNHLLCVSSITVDLIRVRCRIGLELSPQSPHSPPASMMPSPLPSCGSGGTREGECIERTTAHAPFLSPANVATAASLAPSSFTTSFATTGGVCDGAALVLISVLQRYVTRSDWCTYDARGRVLLSLNHARPSVVKPIKVYRGQGASSVDNERSTRSSGIAEVSSSPLELCTWTELTLSESLRATPHMSCTSRPGTAAGAAAAALSDLPLPVLRSQQISHQLSSMLGVLTVYGQSFVYHVLSGLGTIGGQHEPVMNLHMYLPSEGSRGRPLSGVSQTGRALSSGVTGASVPVSAPEASGGDSLLRRLKAAASLATASAPPPGVCGGSFIHVAQLSLAAVTSCASRASQAAVPAPLTDTLEADELTATLLQPPSLGHLCVQVVDNLIVIHAPATAQLAVFDLADCSISSASQMRATAAFHHARRRMTARRYLWRAVASGAIDSRVRFPNPAVASPATSTAVSADCFSELASSWEARGGAVSASQGMGNSSISITDSADDTFAAASRPSLPPPPTAFHPSVDASSGAQVTTTGELAAEHRQQQFYRSRGRKAALQRQAPSADFPSMLSVLRSSMLELTAWENPIAASAVPLMYPLYCCSAAAVVKACEDECSGGSRDALSGGKPVVYGDYQWLASSQVPLVINASDGTLRVCRVDAARVAEWRLLVDLSRGSEHGDQYPWPRQQGQGLDVNTLNGDTAAGLVRSYVRFLCRRHQMFSAPLAKGRSTGSVYALVGLLRELAGQVVGLAGDDSDGNAAAVSQADQVECAEVDILRRLLCTTTTSTLHVAGNELYALWKCILANLTLETEFSLRCVAVERESTLAPAGGAGSASGAGAASSEASGGLPISSTALQRLILQTVFSPTWTALQSSCLPRHPQQQQQQDQRRRQLEGLLCDYILLLHSAAIPVELQLQYLLLEVILCHVADTSTRRLESPQPTSACSAARRVQELLRQGILEPSDATARWLLDWWSTNQKVRASTQRIGAADASARRLSARGSSQEYRSEQPDAVATVPLPLAVATTTPQRSAEMLFSRFGPRDSTEETEVLFGEAVRLLEVHGSLLEVAEAYSWRSDFTAAAAVLKHVPHQSKFSEVPGVASWSALSHRGQTRALSWDTLALSVLDGAWRYLRWAEEALFSHTDGAPVTSQRRRIAPDLASNPPKSWQLRSLERQVQDAHRMYVTVATTLLGKPTTGALPPSPVIEAADFSQGFLAPSTAANVDGRFHAHEVHYEQLCRHMEQDWHDLKLRGGA</sequence>
<feature type="region of interest" description="Disordered" evidence="1">
    <location>
        <begin position="600"/>
        <end position="631"/>
    </location>
</feature>
<feature type="compositionally biased region" description="Polar residues" evidence="1">
    <location>
        <begin position="854"/>
        <end position="864"/>
    </location>
</feature>
<dbReference type="PANTHER" id="PTHR12897:SF4">
    <property type="entry name" value="REGULATOR OF MON1-CCZ1 COMPLEX"/>
    <property type="match status" value="1"/>
</dbReference>
<dbReference type="GO" id="GO:0010506">
    <property type="term" value="P:regulation of autophagy"/>
    <property type="evidence" value="ECO:0007669"/>
    <property type="project" value="InterPro"/>
</dbReference>
<accession>A0AAW3APE4</accession>
<evidence type="ECO:0000313" key="2">
    <source>
        <dbReference type="EMBL" id="KAL0508465.1"/>
    </source>
</evidence>
<feature type="compositionally biased region" description="Basic and acidic residues" evidence="1">
    <location>
        <begin position="95"/>
        <end position="104"/>
    </location>
</feature>